<sequence length="91" mass="10760">MHDYFGLKRKQPLPEHKPLVKEDRRRKIACNVFYRKKKKKKKEAEEKKRGKGKKKKKNTRKGKMKSDQRANAVKRRPGSCLVECDGAHLKT</sequence>
<gene>
    <name evidence="2" type="ORF">P175DRAFT_0147074</name>
</gene>
<feature type="compositionally biased region" description="Basic and acidic residues" evidence="1">
    <location>
        <begin position="1"/>
        <end position="25"/>
    </location>
</feature>
<organism evidence="2 3">
    <name type="scientific">Aspergillus ochraceoroseus IBT 24754</name>
    <dbReference type="NCBI Taxonomy" id="1392256"/>
    <lineage>
        <taxon>Eukaryota</taxon>
        <taxon>Fungi</taxon>
        <taxon>Dikarya</taxon>
        <taxon>Ascomycota</taxon>
        <taxon>Pezizomycotina</taxon>
        <taxon>Eurotiomycetes</taxon>
        <taxon>Eurotiomycetidae</taxon>
        <taxon>Eurotiales</taxon>
        <taxon>Aspergillaceae</taxon>
        <taxon>Aspergillus</taxon>
        <taxon>Aspergillus subgen. Nidulantes</taxon>
    </lineage>
</organism>
<comment type="caution">
    <text evidence="2">The sequence shown here is derived from an EMBL/GenBank/DDBJ whole genome shotgun (WGS) entry which is preliminary data.</text>
</comment>
<feature type="region of interest" description="Disordered" evidence="1">
    <location>
        <begin position="1"/>
        <end position="91"/>
    </location>
</feature>
<dbReference type="Proteomes" id="UP000244073">
    <property type="component" value="Unassembled WGS sequence"/>
</dbReference>
<dbReference type="EMBL" id="MSFN02000002">
    <property type="protein sequence ID" value="PTU22819.1"/>
    <property type="molecule type" value="Genomic_DNA"/>
</dbReference>
<evidence type="ECO:0000313" key="2">
    <source>
        <dbReference type="EMBL" id="PTU22819.1"/>
    </source>
</evidence>
<accession>A0A2T5M2S9</accession>
<evidence type="ECO:0000313" key="3">
    <source>
        <dbReference type="Proteomes" id="UP000244073"/>
    </source>
</evidence>
<dbReference type="AlphaFoldDB" id="A0A2T5M2S9"/>
<dbReference type="RefSeq" id="XP_040754211.1">
    <property type="nucleotide sequence ID" value="XM_040892434.1"/>
</dbReference>
<protein>
    <submittedName>
        <fullName evidence="2">Uncharacterized protein</fullName>
    </submittedName>
</protein>
<name>A0A2T5M2S9_9EURO</name>
<feature type="compositionally biased region" description="Basic residues" evidence="1">
    <location>
        <begin position="49"/>
        <end position="63"/>
    </location>
</feature>
<reference evidence="2 3" key="1">
    <citation type="journal article" date="2018" name="Proc. Natl. Acad. Sci. U.S.A.">
        <title>Linking secondary metabolites to gene clusters through genome sequencing of six diverse Aspergillus species.</title>
        <authorList>
            <person name="Kaerboelling I."/>
            <person name="Vesth T.C."/>
            <person name="Frisvad J.C."/>
            <person name="Nybo J.L."/>
            <person name="Theobald S."/>
            <person name="Kuo A."/>
            <person name="Bowyer P."/>
            <person name="Matsuda Y."/>
            <person name="Mondo S."/>
            <person name="Lyhne E.K."/>
            <person name="Kogle M.E."/>
            <person name="Clum A."/>
            <person name="Lipzen A."/>
            <person name="Salamov A."/>
            <person name="Ngan C.Y."/>
            <person name="Daum C."/>
            <person name="Chiniquy J."/>
            <person name="Barry K."/>
            <person name="LaButti K."/>
            <person name="Haridas S."/>
            <person name="Simmons B.A."/>
            <person name="Magnuson J.K."/>
            <person name="Mortensen U.H."/>
            <person name="Larsen T.O."/>
            <person name="Grigoriev I.V."/>
            <person name="Baker S.E."/>
            <person name="Andersen M.R."/>
        </authorList>
    </citation>
    <scope>NUCLEOTIDE SEQUENCE [LARGE SCALE GENOMIC DNA]</scope>
    <source>
        <strain evidence="2 3">IBT 24754</strain>
    </source>
</reference>
<dbReference type="GeneID" id="63809316"/>
<evidence type="ECO:0000256" key="1">
    <source>
        <dbReference type="SAM" id="MobiDB-lite"/>
    </source>
</evidence>
<dbReference type="VEuPathDB" id="FungiDB:P175DRAFT_0147074"/>
<feature type="compositionally biased region" description="Basic residues" evidence="1">
    <location>
        <begin position="26"/>
        <end position="41"/>
    </location>
</feature>
<proteinExistence type="predicted"/>